<evidence type="ECO:0000256" key="2">
    <source>
        <dbReference type="ARBA" id="ARBA00023054"/>
    </source>
</evidence>
<dbReference type="Gene3D" id="2.40.50.100">
    <property type="match status" value="1"/>
</dbReference>
<evidence type="ECO:0000313" key="5">
    <source>
        <dbReference type="Proteomes" id="UP000232587"/>
    </source>
</evidence>
<dbReference type="GO" id="GO:0030313">
    <property type="term" value="C:cell envelope"/>
    <property type="evidence" value="ECO:0007669"/>
    <property type="project" value="UniProtKB-SubCell"/>
</dbReference>
<dbReference type="Proteomes" id="UP000232587">
    <property type="component" value="Unassembled WGS sequence"/>
</dbReference>
<dbReference type="InterPro" id="IPR050465">
    <property type="entry name" value="UPF0194_transport"/>
</dbReference>
<protein>
    <submittedName>
        <fullName evidence="4">HlyD family secretion protein</fullName>
    </submittedName>
</protein>
<dbReference type="Gene3D" id="2.40.30.170">
    <property type="match status" value="1"/>
</dbReference>
<dbReference type="AlphaFoldDB" id="A0A2N0I140"/>
<organism evidence="4 5">
    <name type="scientific">Novosphingobium kunmingense</name>
    <dbReference type="NCBI Taxonomy" id="1211806"/>
    <lineage>
        <taxon>Bacteria</taxon>
        <taxon>Pseudomonadati</taxon>
        <taxon>Pseudomonadota</taxon>
        <taxon>Alphaproteobacteria</taxon>
        <taxon>Sphingomonadales</taxon>
        <taxon>Sphingomonadaceae</taxon>
        <taxon>Novosphingobium</taxon>
    </lineage>
</organism>
<dbReference type="OrthoDB" id="9810980at2"/>
<name>A0A2N0I140_9SPHN</name>
<evidence type="ECO:0000256" key="1">
    <source>
        <dbReference type="ARBA" id="ARBA00004196"/>
    </source>
</evidence>
<dbReference type="Pfam" id="PF25881">
    <property type="entry name" value="HH_YBHG"/>
    <property type="match status" value="1"/>
</dbReference>
<accession>A0A2N0I140</accession>
<proteinExistence type="predicted"/>
<dbReference type="RefSeq" id="WP_100865392.1">
    <property type="nucleotide sequence ID" value="NZ_PHUF01000002.1"/>
</dbReference>
<reference evidence="4 5" key="1">
    <citation type="submission" date="2017-11" db="EMBL/GenBank/DDBJ databases">
        <title>Genomic Encyclopedia of Type Strains, Phase III (KMG-III): the genomes of soil and plant-associated and newly described type strains.</title>
        <authorList>
            <person name="Whitman W."/>
        </authorList>
    </citation>
    <scope>NUCLEOTIDE SEQUENCE [LARGE SCALE GENOMIC DNA]</scope>
    <source>
        <strain evidence="4 5">CGMCC 1.12274</strain>
    </source>
</reference>
<evidence type="ECO:0000259" key="3">
    <source>
        <dbReference type="Pfam" id="PF25881"/>
    </source>
</evidence>
<dbReference type="InterPro" id="IPR059052">
    <property type="entry name" value="HH_YbhG-like"/>
</dbReference>
<dbReference type="PANTHER" id="PTHR32347:SF23">
    <property type="entry name" value="BLL5650 PROTEIN"/>
    <property type="match status" value="1"/>
</dbReference>
<dbReference type="PANTHER" id="PTHR32347">
    <property type="entry name" value="EFFLUX SYSTEM COMPONENT YKNX-RELATED"/>
    <property type="match status" value="1"/>
</dbReference>
<dbReference type="EMBL" id="PHUF01000002">
    <property type="protein sequence ID" value="PKB24884.1"/>
    <property type="molecule type" value="Genomic_DNA"/>
</dbReference>
<gene>
    <name evidence="4" type="ORF">B0I00_0063</name>
</gene>
<dbReference type="Gene3D" id="1.10.287.470">
    <property type="entry name" value="Helix hairpin bin"/>
    <property type="match status" value="1"/>
</dbReference>
<keyword evidence="2" id="KW-0175">Coiled coil</keyword>
<feature type="domain" description="YbhG-like alpha-helical hairpin" evidence="3">
    <location>
        <begin position="83"/>
        <end position="194"/>
    </location>
</feature>
<sequence length="324" mass="33941">MPQVPKPVIGLAVLAIVGGAGWYATRPSAEAGWLGYVEAETLYVASPVSGRLATRAVDRGAAVAAGAPLFSLDPETTDADTARIEAQVAAAEAQAGDLSAARQRAPEIAVSRAAEAQAAAQLTKAQNDYSRISALAGRGFASRAQLDAARAARDAAVAALAQTRAQIASGQISAGRSEQIAAARAQVSEAEAALRGQRQRRREIAPVAPARGVVEQTFYNPGEWVPANSPVVSVLPDDKRKLRFYVPQDRIAAVRPGMTVRYTCDGCGAARQARVSYVSPRSEFSPPVIYSETARAKLVFLVEALLPADTRPLPPGLPVAVEPL</sequence>
<evidence type="ECO:0000313" key="4">
    <source>
        <dbReference type="EMBL" id="PKB24884.1"/>
    </source>
</evidence>
<keyword evidence="5" id="KW-1185">Reference proteome</keyword>
<comment type="subcellular location">
    <subcellularLocation>
        <location evidence="1">Cell envelope</location>
    </subcellularLocation>
</comment>
<comment type="caution">
    <text evidence="4">The sequence shown here is derived from an EMBL/GenBank/DDBJ whole genome shotgun (WGS) entry which is preliminary data.</text>
</comment>
<dbReference type="SUPFAM" id="SSF111369">
    <property type="entry name" value="HlyD-like secretion proteins"/>
    <property type="match status" value="3"/>
</dbReference>